<dbReference type="Pfam" id="PF05871">
    <property type="entry name" value="ESCRT-II"/>
    <property type="match status" value="1"/>
</dbReference>
<evidence type="ECO:0000256" key="4">
    <source>
        <dbReference type="ARBA" id="ARBA00022448"/>
    </source>
</evidence>
<name>A0A1X2G5K5_9FUNG</name>
<dbReference type="InterPro" id="IPR008570">
    <property type="entry name" value="ESCRT-II_cplx_Vps25-sub"/>
</dbReference>
<evidence type="ECO:0000313" key="9">
    <source>
        <dbReference type="Proteomes" id="UP000242146"/>
    </source>
</evidence>
<dbReference type="GO" id="GO:0005198">
    <property type="term" value="F:structural molecule activity"/>
    <property type="evidence" value="ECO:0007669"/>
    <property type="project" value="TreeGrafter"/>
</dbReference>
<evidence type="ECO:0000256" key="5">
    <source>
        <dbReference type="ARBA" id="ARBA00022490"/>
    </source>
</evidence>
<evidence type="ECO:0000256" key="1">
    <source>
        <dbReference type="ARBA" id="ARBA00004496"/>
    </source>
</evidence>
<dbReference type="SUPFAM" id="SSF46785">
    <property type="entry name" value="Winged helix' DNA-binding domain"/>
    <property type="match status" value="2"/>
</dbReference>
<gene>
    <name evidence="8" type="ORF">DM01DRAFT_1178677</name>
</gene>
<keyword evidence="9" id="KW-1185">Reference proteome</keyword>
<dbReference type="Gene3D" id="1.10.10.10">
    <property type="entry name" value="Winged helix-like DNA-binding domain superfamily/Winged helix DNA-binding domain"/>
    <property type="match status" value="1"/>
</dbReference>
<dbReference type="InterPro" id="IPR036388">
    <property type="entry name" value="WH-like_DNA-bd_sf"/>
</dbReference>
<dbReference type="PANTHER" id="PTHR13149">
    <property type="entry name" value="VACUOLAR PROTEIN SORTING-ASSOCIATED PROTEIN VPS25"/>
    <property type="match status" value="1"/>
</dbReference>
<protein>
    <recommendedName>
        <fullName evidence="3">Vacuolar protein-sorting-associated protein 25</fullName>
    </recommendedName>
    <alternativeName>
        <fullName evidence="7">ESCRT-II complex subunit VPS25</fullName>
    </alternativeName>
</protein>
<dbReference type="GO" id="GO:0016236">
    <property type="term" value="P:macroautophagy"/>
    <property type="evidence" value="ECO:0007669"/>
    <property type="project" value="UniProtKB-ARBA"/>
</dbReference>
<dbReference type="EMBL" id="MCGT01000046">
    <property type="protein sequence ID" value="ORX44775.1"/>
    <property type="molecule type" value="Genomic_DNA"/>
</dbReference>
<dbReference type="STRING" id="101127.A0A1X2G5K5"/>
<dbReference type="InterPro" id="IPR014041">
    <property type="entry name" value="ESCRT-II_cplx_Vps25-sub_N"/>
</dbReference>
<keyword evidence="6" id="KW-0653">Protein transport</keyword>
<dbReference type="InterPro" id="IPR036390">
    <property type="entry name" value="WH_DNA-bd_sf"/>
</dbReference>
<dbReference type="GO" id="GO:0042803">
    <property type="term" value="F:protein homodimerization activity"/>
    <property type="evidence" value="ECO:0007669"/>
    <property type="project" value="TreeGrafter"/>
</dbReference>
<sequence length="183" mass="21206">MSSREFEFPAIHDFPPFYTRQPTETTWQSQAQQWMDLILQYARHHRMFTLSLHQATSPGESPLFENARLQRRLSEETLQEIVELMVQQGTAKWDNGKSQALLFWHKAEDWAEILLQWVNKCGLNNTIVTFYEITQGDLAVDQEFYGMPASVLQVCLQVLVKRGVAQIFKGSGDSDDMGIKFFQ</sequence>
<dbReference type="AlphaFoldDB" id="A0A1X2G5K5"/>
<evidence type="ECO:0000256" key="6">
    <source>
        <dbReference type="ARBA" id="ARBA00022927"/>
    </source>
</evidence>
<keyword evidence="5" id="KW-0963">Cytoplasm</keyword>
<dbReference type="Proteomes" id="UP000242146">
    <property type="component" value="Unassembled WGS sequence"/>
</dbReference>
<evidence type="ECO:0000256" key="2">
    <source>
        <dbReference type="ARBA" id="ARBA00009674"/>
    </source>
</evidence>
<comment type="caution">
    <text evidence="8">The sequence shown here is derived from an EMBL/GenBank/DDBJ whole genome shotgun (WGS) entry which is preliminary data.</text>
</comment>
<organism evidence="8 9">
    <name type="scientific">Hesseltinella vesiculosa</name>
    <dbReference type="NCBI Taxonomy" id="101127"/>
    <lineage>
        <taxon>Eukaryota</taxon>
        <taxon>Fungi</taxon>
        <taxon>Fungi incertae sedis</taxon>
        <taxon>Mucoromycota</taxon>
        <taxon>Mucoromycotina</taxon>
        <taxon>Mucoromycetes</taxon>
        <taxon>Mucorales</taxon>
        <taxon>Cunninghamellaceae</taxon>
        <taxon>Hesseltinella</taxon>
    </lineage>
</organism>
<proteinExistence type="inferred from homology"/>
<dbReference type="OrthoDB" id="245150at2759"/>
<dbReference type="PANTHER" id="PTHR13149:SF0">
    <property type="entry name" value="VACUOLAR PROTEIN-SORTING-ASSOCIATED PROTEIN 25"/>
    <property type="match status" value="1"/>
</dbReference>
<reference evidence="8 9" key="1">
    <citation type="submission" date="2016-07" db="EMBL/GenBank/DDBJ databases">
        <title>Pervasive Adenine N6-methylation of Active Genes in Fungi.</title>
        <authorList>
            <consortium name="DOE Joint Genome Institute"/>
            <person name="Mondo S.J."/>
            <person name="Dannebaum R.O."/>
            <person name="Kuo R.C."/>
            <person name="Labutti K."/>
            <person name="Haridas S."/>
            <person name="Kuo A."/>
            <person name="Salamov A."/>
            <person name="Ahrendt S.R."/>
            <person name="Lipzen A."/>
            <person name="Sullivan W."/>
            <person name="Andreopoulos W.B."/>
            <person name="Clum A."/>
            <person name="Lindquist E."/>
            <person name="Daum C."/>
            <person name="Ramamoorthy G.K."/>
            <person name="Gryganskyi A."/>
            <person name="Culley D."/>
            <person name="Magnuson J.K."/>
            <person name="James T.Y."/>
            <person name="O'Malley M.A."/>
            <person name="Stajich J.E."/>
            <person name="Spatafora J.W."/>
            <person name="Visel A."/>
            <person name="Grigoriev I.V."/>
        </authorList>
    </citation>
    <scope>NUCLEOTIDE SEQUENCE [LARGE SCALE GENOMIC DNA]</scope>
    <source>
        <strain evidence="8 9">NRRL 3301</strain>
    </source>
</reference>
<dbReference type="Gene3D" id="1.10.10.570">
    <property type="entry name" value="Winged helix' DNA-binding domain. Chain C. Domain 1"/>
    <property type="match status" value="1"/>
</dbReference>
<keyword evidence="4" id="KW-0813">Transport</keyword>
<accession>A0A1X2G5K5</accession>
<comment type="similarity">
    <text evidence="2">Belongs to the VPS25 family.</text>
</comment>
<dbReference type="GO" id="GO:0043328">
    <property type="term" value="P:protein transport to vacuole involved in ubiquitin-dependent protein catabolic process via the multivesicular body sorting pathway"/>
    <property type="evidence" value="ECO:0007669"/>
    <property type="project" value="TreeGrafter"/>
</dbReference>
<comment type="subcellular location">
    <subcellularLocation>
        <location evidence="1">Cytoplasm</location>
    </subcellularLocation>
</comment>
<dbReference type="GO" id="GO:0000814">
    <property type="term" value="C:ESCRT II complex"/>
    <property type="evidence" value="ECO:0007669"/>
    <property type="project" value="InterPro"/>
</dbReference>
<dbReference type="FunFam" id="1.10.10.570:FF:000003">
    <property type="entry name" value="Vacuolar protein-sorting-associated protein 25"/>
    <property type="match status" value="1"/>
</dbReference>
<evidence type="ECO:0000256" key="7">
    <source>
        <dbReference type="ARBA" id="ARBA00030094"/>
    </source>
</evidence>
<evidence type="ECO:0000313" key="8">
    <source>
        <dbReference type="EMBL" id="ORX44775.1"/>
    </source>
</evidence>
<evidence type="ECO:0000256" key="3">
    <source>
        <dbReference type="ARBA" id="ARBA00017934"/>
    </source>
</evidence>
<dbReference type="FunFam" id="1.10.10.10:FF:000141">
    <property type="entry name" value="vacuolar protein-sorting-associated protein 25"/>
    <property type="match status" value="1"/>
</dbReference>